<gene>
    <name evidence="2" type="ORF">JCM19314_1053</name>
</gene>
<feature type="region of interest" description="Disordered" evidence="1">
    <location>
        <begin position="1"/>
        <end position="27"/>
    </location>
</feature>
<reference evidence="2 3" key="1">
    <citation type="journal article" date="2014" name="Genome Announc.">
        <title>Draft Genome Sequences of Marine Flavobacterium Nonlabens Strains NR17, NR24, NR27, NR32, NR33, and Ara13.</title>
        <authorList>
            <person name="Nakanishi M."/>
            <person name="Meirelles P."/>
            <person name="Suzuki R."/>
            <person name="Takatani N."/>
            <person name="Mino S."/>
            <person name="Suda W."/>
            <person name="Oshima K."/>
            <person name="Hattori M."/>
            <person name="Ohkuma M."/>
            <person name="Hosokawa M."/>
            <person name="Miyashita K."/>
            <person name="Thompson F.L."/>
            <person name="Niwa A."/>
            <person name="Sawabe T."/>
            <person name="Sawabe T."/>
        </authorList>
    </citation>
    <scope>NUCLEOTIDE SEQUENCE [LARGE SCALE GENOMIC DNA]</scope>
    <source>
        <strain evidence="3">JCM19314</strain>
    </source>
</reference>
<organism evidence="2 3">
    <name type="scientific">Nonlabens ulvanivorans</name>
    <name type="common">Persicivirga ulvanivorans</name>
    <dbReference type="NCBI Taxonomy" id="906888"/>
    <lineage>
        <taxon>Bacteria</taxon>
        <taxon>Pseudomonadati</taxon>
        <taxon>Bacteroidota</taxon>
        <taxon>Flavobacteriia</taxon>
        <taxon>Flavobacteriales</taxon>
        <taxon>Flavobacteriaceae</taxon>
        <taxon>Nonlabens</taxon>
    </lineage>
</organism>
<dbReference type="AlphaFoldDB" id="A0A090QDK9"/>
<name>A0A090QDK9_NONUL</name>
<evidence type="ECO:0000313" key="3">
    <source>
        <dbReference type="Proteomes" id="UP000029226"/>
    </source>
</evidence>
<protein>
    <submittedName>
        <fullName evidence="2">Uncharacterized protein</fullName>
    </submittedName>
</protein>
<accession>A0A090QDK9</accession>
<dbReference type="Proteomes" id="UP000029226">
    <property type="component" value="Unassembled WGS sequence"/>
</dbReference>
<feature type="compositionally biased region" description="Polar residues" evidence="1">
    <location>
        <begin position="1"/>
        <end position="12"/>
    </location>
</feature>
<dbReference type="EMBL" id="BBMM01000003">
    <property type="protein sequence ID" value="GAK99868.1"/>
    <property type="molecule type" value="Genomic_DNA"/>
</dbReference>
<proteinExistence type="predicted"/>
<evidence type="ECO:0000256" key="1">
    <source>
        <dbReference type="SAM" id="MobiDB-lite"/>
    </source>
</evidence>
<feature type="compositionally biased region" description="Basic and acidic residues" evidence="1">
    <location>
        <begin position="13"/>
        <end position="22"/>
    </location>
</feature>
<comment type="caution">
    <text evidence="2">The sequence shown here is derived from an EMBL/GenBank/DDBJ whole genome shotgun (WGS) entry which is preliminary data.</text>
</comment>
<sequence length="57" mass="6969">METNNQPPQNTEVRSRREREPFMPESNGMTMMEAVKSVFNKYTDFTGRARRSEYWYW</sequence>
<evidence type="ECO:0000313" key="2">
    <source>
        <dbReference type="EMBL" id="GAK99868.1"/>
    </source>
</evidence>